<evidence type="ECO:0000256" key="4">
    <source>
        <dbReference type="ARBA" id="ARBA00022801"/>
    </source>
</evidence>
<dbReference type="PROSITE" id="PS51677">
    <property type="entry name" value="NODB"/>
    <property type="match status" value="1"/>
</dbReference>
<keyword evidence="5" id="KW-0119">Carbohydrate metabolism</keyword>
<dbReference type="PANTHER" id="PTHR46471">
    <property type="entry name" value="CHITIN DEACETYLASE"/>
    <property type="match status" value="1"/>
</dbReference>
<comment type="cofactor">
    <cofactor evidence="1">
        <name>Co(2+)</name>
        <dbReference type="ChEBI" id="CHEBI:48828"/>
    </cofactor>
</comment>
<dbReference type="InterPro" id="IPR002509">
    <property type="entry name" value="NODB_dom"/>
</dbReference>
<feature type="chain" id="PRO_5020196463" evidence="6">
    <location>
        <begin position="22"/>
        <end position="250"/>
    </location>
</feature>
<gene>
    <name evidence="8" type="ORF">THASP1DRAFT_14214</name>
</gene>
<dbReference type="Proteomes" id="UP000271241">
    <property type="component" value="Unassembled WGS sequence"/>
</dbReference>
<dbReference type="EMBL" id="KZ992512">
    <property type="protein sequence ID" value="RKP09472.1"/>
    <property type="molecule type" value="Genomic_DNA"/>
</dbReference>
<keyword evidence="3 6" id="KW-0732">Signal</keyword>
<evidence type="ECO:0000256" key="5">
    <source>
        <dbReference type="ARBA" id="ARBA00023277"/>
    </source>
</evidence>
<keyword evidence="9" id="KW-1185">Reference proteome</keyword>
<evidence type="ECO:0000256" key="1">
    <source>
        <dbReference type="ARBA" id="ARBA00001941"/>
    </source>
</evidence>
<dbReference type="STRING" id="78915.A0A4P9XU57"/>
<dbReference type="GO" id="GO:0005975">
    <property type="term" value="P:carbohydrate metabolic process"/>
    <property type="evidence" value="ECO:0007669"/>
    <property type="project" value="InterPro"/>
</dbReference>
<feature type="domain" description="NodB homology" evidence="7">
    <location>
        <begin position="47"/>
        <end position="235"/>
    </location>
</feature>
<proteinExistence type="predicted"/>
<keyword evidence="2" id="KW-0479">Metal-binding</keyword>
<accession>A0A4P9XU57</accession>
<dbReference type="CDD" id="cd10951">
    <property type="entry name" value="CE4_ClCDA_like"/>
    <property type="match status" value="1"/>
</dbReference>
<evidence type="ECO:0000256" key="6">
    <source>
        <dbReference type="SAM" id="SignalP"/>
    </source>
</evidence>
<dbReference type="Gene3D" id="3.20.20.370">
    <property type="entry name" value="Glycoside hydrolase/deacetylase"/>
    <property type="match status" value="1"/>
</dbReference>
<protein>
    <submittedName>
        <fullName evidence="8">Polysaccharide deacetylase</fullName>
    </submittedName>
</protein>
<keyword evidence="4" id="KW-0378">Hydrolase</keyword>
<name>A0A4P9XU57_9FUNG</name>
<dbReference type="GO" id="GO:0016810">
    <property type="term" value="F:hydrolase activity, acting on carbon-nitrogen (but not peptide) bonds"/>
    <property type="evidence" value="ECO:0007669"/>
    <property type="project" value="InterPro"/>
</dbReference>
<evidence type="ECO:0000256" key="3">
    <source>
        <dbReference type="ARBA" id="ARBA00022729"/>
    </source>
</evidence>
<feature type="signal peptide" evidence="6">
    <location>
        <begin position="1"/>
        <end position="21"/>
    </location>
</feature>
<dbReference type="InterPro" id="IPR011330">
    <property type="entry name" value="Glyco_hydro/deAcase_b/a-brl"/>
</dbReference>
<evidence type="ECO:0000256" key="2">
    <source>
        <dbReference type="ARBA" id="ARBA00022723"/>
    </source>
</evidence>
<evidence type="ECO:0000313" key="8">
    <source>
        <dbReference type="EMBL" id="RKP09472.1"/>
    </source>
</evidence>
<dbReference type="AlphaFoldDB" id="A0A4P9XU57"/>
<organism evidence="8 9">
    <name type="scientific">Thamnocephalis sphaerospora</name>
    <dbReference type="NCBI Taxonomy" id="78915"/>
    <lineage>
        <taxon>Eukaryota</taxon>
        <taxon>Fungi</taxon>
        <taxon>Fungi incertae sedis</taxon>
        <taxon>Zoopagomycota</taxon>
        <taxon>Zoopagomycotina</taxon>
        <taxon>Zoopagomycetes</taxon>
        <taxon>Zoopagales</taxon>
        <taxon>Sigmoideomycetaceae</taxon>
        <taxon>Thamnocephalis</taxon>
    </lineage>
</organism>
<evidence type="ECO:0000259" key="7">
    <source>
        <dbReference type="PROSITE" id="PS51677"/>
    </source>
</evidence>
<reference evidence="9" key="1">
    <citation type="journal article" date="2018" name="Nat. Microbiol.">
        <title>Leveraging single-cell genomics to expand the fungal tree of life.</title>
        <authorList>
            <person name="Ahrendt S.R."/>
            <person name="Quandt C.A."/>
            <person name="Ciobanu D."/>
            <person name="Clum A."/>
            <person name="Salamov A."/>
            <person name="Andreopoulos B."/>
            <person name="Cheng J.F."/>
            <person name="Woyke T."/>
            <person name="Pelin A."/>
            <person name="Henrissat B."/>
            <person name="Reynolds N.K."/>
            <person name="Benny G.L."/>
            <person name="Smith M.E."/>
            <person name="James T.Y."/>
            <person name="Grigoriev I.V."/>
        </authorList>
    </citation>
    <scope>NUCLEOTIDE SEQUENCE [LARGE SCALE GENOMIC DNA]</scope>
    <source>
        <strain evidence="9">RSA 1356</strain>
    </source>
</reference>
<dbReference type="GO" id="GO:0046872">
    <property type="term" value="F:metal ion binding"/>
    <property type="evidence" value="ECO:0007669"/>
    <property type="project" value="UniProtKB-KW"/>
</dbReference>
<dbReference type="SUPFAM" id="SSF88713">
    <property type="entry name" value="Glycoside hydrolase/deacetylase"/>
    <property type="match status" value="1"/>
</dbReference>
<dbReference type="OrthoDB" id="407355at2759"/>
<dbReference type="Pfam" id="PF01522">
    <property type="entry name" value="Polysacc_deac_1"/>
    <property type="match status" value="1"/>
</dbReference>
<sequence>MGRFLYSVFFTLISLSTICSAQSPLSLRQYRGGPPAGVVIRTCSVPGTFALTFDDGPGLHTNTLLDQLDKIGVKVTFFIDGNNVGGLDDEGVTKCIQRAYNAGHQIASHTFSHANLTMISPDQVRSEMSKLDEQIKRAIGVRPTYMRPPFGATNGQVLGILRDLGYRVIRWSVDTNDWRHPDDAEASLMVLRRKVRNVAQGIAGIALAHDTMPSTATRYVEAAARIIRKKGYRLTTISECLGDGSDAYRV</sequence>
<dbReference type="PANTHER" id="PTHR46471:SF2">
    <property type="entry name" value="CHITIN DEACETYLASE-RELATED"/>
    <property type="match status" value="1"/>
</dbReference>
<evidence type="ECO:0000313" key="9">
    <source>
        <dbReference type="Proteomes" id="UP000271241"/>
    </source>
</evidence>